<accession>A0AB36TM78</accession>
<dbReference type="PANTHER" id="PTHR42967:SF1">
    <property type="entry name" value="MBL FOLD METALLO-HYDROLASE"/>
    <property type="match status" value="1"/>
</dbReference>
<proteinExistence type="predicted"/>
<dbReference type="InterPro" id="IPR036866">
    <property type="entry name" value="RibonucZ/Hydroxyglut_hydro"/>
</dbReference>
<comment type="caution">
    <text evidence="1">The sequence shown here is derived from an EMBL/GenBank/DDBJ whole genome shotgun (WGS) entry which is preliminary data.</text>
</comment>
<name>A0AB36TM78_ACETH</name>
<gene>
    <name evidence="1" type="ORF">M972_112699</name>
</gene>
<evidence type="ECO:0000313" key="1">
    <source>
        <dbReference type="EMBL" id="PFH03880.1"/>
    </source>
</evidence>
<dbReference type="GeneID" id="35805277"/>
<sequence>MKIKWLGHACFLLTSDNGIRVVTDPYDNTVGYKVEKIDAEIVSTSHDHYDHNYVDMVSENAKHVKSEGKTNIDGIEITGVTSFHDDCKGAKRGKNVIFKFKIDGIDVCHLGDLGHVLSDSQVREIGNVDVLLVPVGGVYTIDYKGAVEVMKLVNPKITIPMHYKTPALSFDVDGVENFLSATGGKHIGKQEIELKKDEIENWPKVVALDYQ</sequence>
<dbReference type="EMBL" id="PDBW01000001">
    <property type="protein sequence ID" value="PFH03880.1"/>
    <property type="molecule type" value="Genomic_DNA"/>
</dbReference>
<protein>
    <submittedName>
        <fullName evidence="1">L-ascorbate metabolism protein UlaG (Beta-lactamase superfamily)</fullName>
    </submittedName>
</protein>
<organism evidence="1 2">
    <name type="scientific">Acetivibrio thermocellus AD2</name>
    <dbReference type="NCBI Taxonomy" id="1138384"/>
    <lineage>
        <taxon>Bacteria</taxon>
        <taxon>Bacillati</taxon>
        <taxon>Bacillota</taxon>
        <taxon>Clostridia</taxon>
        <taxon>Eubacteriales</taxon>
        <taxon>Oscillospiraceae</taxon>
        <taxon>Acetivibrio</taxon>
    </lineage>
</organism>
<dbReference type="Proteomes" id="UP000223596">
    <property type="component" value="Unassembled WGS sequence"/>
</dbReference>
<dbReference type="AlphaFoldDB" id="A0AB36TM78"/>
<dbReference type="Pfam" id="PF13483">
    <property type="entry name" value="Lactamase_B_3"/>
    <property type="match status" value="1"/>
</dbReference>
<evidence type="ECO:0000313" key="2">
    <source>
        <dbReference type="Proteomes" id="UP000223596"/>
    </source>
</evidence>
<dbReference type="Gene3D" id="3.60.15.10">
    <property type="entry name" value="Ribonuclease Z/Hydroxyacylglutathione hydrolase-like"/>
    <property type="match status" value="1"/>
</dbReference>
<dbReference type="RefSeq" id="WP_003513908.1">
    <property type="nucleotide sequence ID" value="NZ_CP013828.1"/>
</dbReference>
<reference evidence="1 2" key="1">
    <citation type="submission" date="2017-09" db="EMBL/GenBank/DDBJ databases">
        <title>Evaluation of Pacific Biosciences Sequencing Technology to Finishing C. thermocellum Genome Sequences.</title>
        <authorList>
            <person name="Brown S."/>
        </authorList>
    </citation>
    <scope>NUCLEOTIDE SEQUENCE [LARGE SCALE GENOMIC DNA]</scope>
    <source>
        <strain evidence="1 2">AD2</strain>
    </source>
</reference>
<dbReference type="PANTHER" id="PTHR42967">
    <property type="entry name" value="METAL DEPENDENT HYDROLASE"/>
    <property type="match status" value="1"/>
</dbReference>
<dbReference type="SUPFAM" id="SSF56281">
    <property type="entry name" value="Metallo-hydrolase/oxidoreductase"/>
    <property type="match status" value="1"/>
</dbReference>